<comment type="caution">
    <text evidence="15">The sequence shown here is derived from an EMBL/GenBank/DDBJ whole genome shotgun (WGS) entry which is preliminary data.</text>
</comment>
<evidence type="ECO:0000256" key="6">
    <source>
        <dbReference type="ARBA" id="ARBA00022692"/>
    </source>
</evidence>
<dbReference type="GO" id="GO:0016301">
    <property type="term" value="F:kinase activity"/>
    <property type="evidence" value="ECO:0007669"/>
    <property type="project" value="UniProtKB-KW"/>
</dbReference>
<dbReference type="Gene3D" id="6.10.340.10">
    <property type="match status" value="1"/>
</dbReference>
<feature type="transmembrane region" description="Helical" evidence="12">
    <location>
        <begin position="88"/>
        <end position="109"/>
    </location>
</feature>
<evidence type="ECO:0000256" key="7">
    <source>
        <dbReference type="ARBA" id="ARBA00022777"/>
    </source>
</evidence>
<reference evidence="15 16" key="1">
    <citation type="submission" date="2024-10" db="EMBL/GenBank/DDBJ databases">
        <title>The Natural Products Discovery Center: Release of the First 8490 Sequenced Strains for Exploring Actinobacteria Biosynthetic Diversity.</title>
        <authorList>
            <person name="Kalkreuter E."/>
            <person name="Kautsar S.A."/>
            <person name="Yang D."/>
            <person name="Bader C.D."/>
            <person name="Teijaro C.N."/>
            <person name="Fluegel L."/>
            <person name="Davis C.M."/>
            <person name="Simpson J.R."/>
            <person name="Lauterbach L."/>
            <person name="Steele A.D."/>
            <person name="Gui C."/>
            <person name="Meng S."/>
            <person name="Li G."/>
            <person name="Viehrig K."/>
            <person name="Ye F."/>
            <person name="Su P."/>
            <person name="Kiefer A.F."/>
            <person name="Nichols A."/>
            <person name="Cepeda A.J."/>
            <person name="Yan W."/>
            <person name="Fan B."/>
            <person name="Jiang Y."/>
            <person name="Adhikari A."/>
            <person name="Zheng C.-J."/>
            <person name="Schuster L."/>
            <person name="Cowan T.M."/>
            <person name="Smanski M.J."/>
            <person name="Chevrette M.G."/>
            <person name="De Carvalho L.P.S."/>
            <person name="Shen B."/>
        </authorList>
    </citation>
    <scope>NUCLEOTIDE SEQUENCE [LARGE SCALE GENOMIC DNA]</scope>
    <source>
        <strain evidence="15 16">NPDC050545</strain>
    </source>
</reference>
<dbReference type="PANTHER" id="PTHR45436:SF5">
    <property type="entry name" value="SENSOR HISTIDINE KINASE TRCS"/>
    <property type="match status" value="1"/>
</dbReference>
<dbReference type="Pfam" id="PF00672">
    <property type="entry name" value="HAMP"/>
    <property type="match status" value="1"/>
</dbReference>
<sequence>MNERARLTALFGGLLLLAGGGLVTLVYVLLRHSLVSTISSAVQREAVPGAVLPGVVVRATEAARGSVRDYATTVQLLGFVEETALQRMLVVSIGAVAVFALASVLLAWWMAGRTLRPVAVITRTARRLSGANLHERIALRGPSGELKQLADTIDDMLDRIERLVSAQQRFAANAAHELRTPLAMQRAAAEIGLAGEPDAARVARIREKLIDIADGSEQLIEGLLLLSASEQGLERREPVAVHELAAALGDDAGAEVCGGPLVVPGDPVLLERLVQNLVANAVRHNHPGGRVEIATGPEGLTVSNTGPVVPAEVVPLLFEPFRRLRERQHTPGEGVGLGLSIVASIARAHDATVSASANPGGGLTVRVAFGDGRAPVRRAEVAAGGGGVHPDGHDSGAVPSAWVGLGSGTRT</sequence>
<dbReference type="SUPFAM" id="SSF158472">
    <property type="entry name" value="HAMP domain-like"/>
    <property type="match status" value="1"/>
</dbReference>
<dbReference type="InterPro" id="IPR050428">
    <property type="entry name" value="TCS_sensor_his_kinase"/>
</dbReference>
<dbReference type="EC" id="2.7.13.3" evidence="3"/>
<dbReference type="SMART" id="SM00387">
    <property type="entry name" value="HATPase_c"/>
    <property type="match status" value="1"/>
</dbReference>
<evidence type="ECO:0000256" key="12">
    <source>
        <dbReference type="SAM" id="Phobius"/>
    </source>
</evidence>
<dbReference type="PRINTS" id="PR00344">
    <property type="entry name" value="BCTRLSENSOR"/>
</dbReference>
<dbReference type="CDD" id="cd06225">
    <property type="entry name" value="HAMP"/>
    <property type="match status" value="1"/>
</dbReference>
<dbReference type="PROSITE" id="PS50109">
    <property type="entry name" value="HIS_KIN"/>
    <property type="match status" value="1"/>
</dbReference>
<comment type="subcellular location">
    <subcellularLocation>
        <location evidence="2">Cell membrane</location>
    </subcellularLocation>
</comment>
<keyword evidence="7 15" id="KW-0418">Kinase</keyword>
<dbReference type="SMART" id="SM00304">
    <property type="entry name" value="HAMP"/>
    <property type="match status" value="1"/>
</dbReference>
<evidence type="ECO:0000256" key="11">
    <source>
        <dbReference type="SAM" id="MobiDB-lite"/>
    </source>
</evidence>
<dbReference type="InterPro" id="IPR036890">
    <property type="entry name" value="HATPase_C_sf"/>
</dbReference>
<name>A0ABW7YPW5_9ACTN</name>
<proteinExistence type="predicted"/>
<dbReference type="Gene3D" id="1.10.287.130">
    <property type="match status" value="1"/>
</dbReference>
<dbReference type="Pfam" id="PF02518">
    <property type="entry name" value="HATPase_c"/>
    <property type="match status" value="1"/>
</dbReference>
<evidence type="ECO:0000313" key="15">
    <source>
        <dbReference type="EMBL" id="MFI6497645.1"/>
    </source>
</evidence>
<dbReference type="Pfam" id="PF00512">
    <property type="entry name" value="HisKA"/>
    <property type="match status" value="1"/>
</dbReference>
<keyword evidence="10 12" id="KW-0472">Membrane</keyword>
<dbReference type="InterPro" id="IPR004358">
    <property type="entry name" value="Sig_transdc_His_kin-like_C"/>
</dbReference>
<evidence type="ECO:0000313" key="16">
    <source>
        <dbReference type="Proteomes" id="UP001612741"/>
    </source>
</evidence>
<comment type="catalytic activity">
    <reaction evidence="1">
        <text>ATP + protein L-histidine = ADP + protein N-phospho-L-histidine.</text>
        <dbReference type="EC" id="2.7.13.3"/>
    </reaction>
</comment>
<evidence type="ECO:0000256" key="9">
    <source>
        <dbReference type="ARBA" id="ARBA00023012"/>
    </source>
</evidence>
<organism evidence="15 16">
    <name type="scientific">Nonomuraea typhae</name>
    <dbReference type="NCBI Taxonomy" id="2603600"/>
    <lineage>
        <taxon>Bacteria</taxon>
        <taxon>Bacillati</taxon>
        <taxon>Actinomycetota</taxon>
        <taxon>Actinomycetes</taxon>
        <taxon>Streptosporangiales</taxon>
        <taxon>Streptosporangiaceae</taxon>
        <taxon>Nonomuraea</taxon>
    </lineage>
</organism>
<evidence type="ECO:0000256" key="3">
    <source>
        <dbReference type="ARBA" id="ARBA00012438"/>
    </source>
</evidence>
<dbReference type="PANTHER" id="PTHR45436">
    <property type="entry name" value="SENSOR HISTIDINE KINASE YKOH"/>
    <property type="match status" value="1"/>
</dbReference>
<dbReference type="InterPro" id="IPR003660">
    <property type="entry name" value="HAMP_dom"/>
</dbReference>
<protein>
    <recommendedName>
        <fullName evidence="3">histidine kinase</fullName>
        <ecNumber evidence="3">2.7.13.3</ecNumber>
    </recommendedName>
</protein>
<feature type="domain" description="Histidine kinase" evidence="13">
    <location>
        <begin position="173"/>
        <end position="373"/>
    </location>
</feature>
<dbReference type="SUPFAM" id="SSF47384">
    <property type="entry name" value="Homodimeric domain of signal transducing histidine kinase"/>
    <property type="match status" value="1"/>
</dbReference>
<evidence type="ECO:0000256" key="4">
    <source>
        <dbReference type="ARBA" id="ARBA00022553"/>
    </source>
</evidence>
<dbReference type="CDD" id="cd00082">
    <property type="entry name" value="HisKA"/>
    <property type="match status" value="1"/>
</dbReference>
<keyword evidence="6 12" id="KW-0812">Transmembrane</keyword>
<evidence type="ECO:0000259" key="13">
    <source>
        <dbReference type="PROSITE" id="PS50109"/>
    </source>
</evidence>
<gene>
    <name evidence="15" type="ORF">ACIBG2_09680</name>
</gene>
<evidence type="ECO:0000256" key="1">
    <source>
        <dbReference type="ARBA" id="ARBA00000085"/>
    </source>
</evidence>
<dbReference type="SUPFAM" id="SSF55874">
    <property type="entry name" value="ATPase domain of HSP90 chaperone/DNA topoisomerase II/histidine kinase"/>
    <property type="match status" value="1"/>
</dbReference>
<keyword evidence="4" id="KW-0597">Phosphoprotein</keyword>
<dbReference type="RefSeq" id="WP_397080615.1">
    <property type="nucleotide sequence ID" value="NZ_JBITGY010000002.1"/>
</dbReference>
<keyword evidence="8 12" id="KW-1133">Transmembrane helix</keyword>
<dbReference type="SMART" id="SM00388">
    <property type="entry name" value="HisKA"/>
    <property type="match status" value="1"/>
</dbReference>
<dbReference type="PROSITE" id="PS50885">
    <property type="entry name" value="HAMP"/>
    <property type="match status" value="1"/>
</dbReference>
<keyword evidence="5" id="KW-0808">Transferase</keyword>
<accession>A0ABW7YPW5</accession>
<feature type="region of interest" description="Disordered" evidence="11">
    <location>
        <begin position="382"/>
        <end position="411"/>
    </location>
</feature>
<dbReference type="EMBL" id="JBITGY010000002">
    <property type="protein sequence ID" value="MFI6497645.1"/>
    <property type="molecule type" value="Genomic_DNA"/>
</dbReference>
<evidence type="ECO:0000256" key="10">
    <source>
        <dbReference type="ARBA" id="ARBA00023136"/>
    </source>
</evidence>
<keyword evidence="16" id="KW-1185">Reference proteome</keyword>
<dbReference type="Proteomes" id="UP001612741">
    <property type="component" value="Unassembled WGS sequence"/>
</dbReference>
<feature type="transmembrane region" description="Helical" evidence="12">
    <location>
        <begin position="7"/>
        <end position="30"/>
    </location>
</feature>
<dbReference type="Gene3D" id="3.30.565.10">
    <property type="entry name" value="Histidine kinase-like ATPase, C-terminal domain"/>
    <property type="match status" value="1"/>
</dbReference>
<evidence type="ECO:0000259" key="14">
    <source>
        <dbReference type="PROSITE" id="PS50885"/>
    </source>
</evidence>
<keyword evidence="9" id="KW-0902">Two-component regulatory system</keyword>
<dbReference type="InterPro" id="IPR036097">
    <property type="entry name" value="HisK_dim/P_sf"/>
</dbReference>
<dbReference type="InterPro" id="IPR003594">
    <property type="entry name" value="HATPase_dom"/>
</dbReference>
<evidence type="ECO:0000256" key="8">
    <source>
        <dbReference type="ARBA" id="ARBA00022989"/>
    </source>
</evidence>
<evidence type="ECO:0000256" key="5">
    <source>
        <dbReference type="ARBA" id="ARBA00022679"/>
    </source>
</evidence>
<dbReference type="InterPro" id="IPR005467">
    <property type="entry name" value="His_kinase_dom"/>
</dbReference>
<evidence type="ECO:0000256" key="2">
    <source>
        <dbReference type="ARBA" id="ARBA00004236"/>
    </source>
</evidence>
<dbReference type="InterPro" id="IPR003661">
    <property type="entry name" value="HisK_dim/P_dom"/>
</dbReference>
<feature type="domain" description="HAMP" evidence="14">
    <location>
        <begin position="112"/>
        <end position="165"/>
    </location>
</feature>